<feature type="transmembrane region" description="Helical" evidence="13">
    <location>
        <begin position="208"/>
        <end position="231"/>
    </location>
</feature>
<reference evidence="16" key="1">
    <citation type="journal article" date="2018" name="Biotechnol. Bioeng.">
        <title>A reference genome of the Chinese hamster based on a hybrid assembly strategy.</title>
        <authorList>
            <person name="Rupp O."/>
            <person name="MacDonald M.L."/>
            <person name="Li S."/>
            <person name="Dhiman H."/>
            <person name="Polson S."/>
            <person name="Griep S."/>
            <person name="Heffner K."/>
            <person name="Hernandez I."/>
            <person name="Brinkrolf K."/>
            <person name="Jadhav V."/>
            <person name="Samoudi M."/>
            <person name="Hao H."/>
            <person name="Kingham B."/>
            <person name="Goesmann A."/>
            <person name="Betenbaugh M.J."/>
            <person name="Lewis N.E."/>
            <person name="Borth N."/>
            <person name="Lee K.H."/>
        </authorList>
    </citation>
    <scope>NUCLEOTIDE SEQUENCE [LARGE SCALE GENOMIC DNA]</scope>
    <source>
        <strain evidence="16">17A/GY</strain>
    </source>
</reference>
<dbReference type="Proteomes" id="UP001108280">
    <property type="component" value="Chromosome 2"/>
</dbReference>
<feature type="disulfide bond" evidence="12">
    <location>
        <begin position="57"/>
        <end position="75"/>
    </location>
</feature>
<evidence type="ECO:0000256" key="12">
    <source>
        <dbReference type="PROSITE-ProRule" id="PRU00206"/>
    </source>
</evidence>
<gene>
    <name evidence="17" type="primary">Tnfrsf14</name>
</gene>
<evidence type="ECO:0000256" key="1">
    <source>
        <dbReference type="ARBA" id="ARBA00004479"/>
    </source>
</evidence>
<feature type="domain" description="TNFR-Cys" evidence="15">
    <location>
        <begin position="77"/>
        <end position="119"/>
    </location>
</feature>
<dbReference type="Gene3D" id="2.10.50.10">
    <property type="entry name" value="Tumor Necrosis Factor Receptor, subunit A, domain 2"/>
    <property type="match status" value="3"/>
</dbReference>
<dbReference type="Pfam" id="PF00020">
    <property type="entry name" value="TNFR_c6"/>
    <property type="match status" value="2"/>
</dbReference>
<accession>A0A9J7GQ38</accession>
<dbReference type="GeneID" id="100769343"/>
<feature type="domain" description="TNFR-Cys" evidence="15">
    <location>
        <begin position="41"/>
        <end position="75"/>
    </location>
</feature>
<feature type="disulfide bond" evidence="12">
    <location>
        <begin position="54"/>
        <end position="67"/>
    </location>
</feature>
<evidence type="ECO:0000256" key="13">
    <source>
        <dbReference type="SAM" id="Phobius"/>
    </source>
</evidence>
<feature type="disulfide bond" evidence="12">
    <location>
        <begin position="144"/>
        <end position="162"/>
    </location>
</feature>
<dbReference type="FunFam" id="2.10.50.10:FF:000009">
    <property type="entry name" value="Tumor necrosis factor receptor superfamily member 14"/>
    <property type="match status" value="1"/>
</dbReference>
<protein>
    <submittedName>
        <fullName evidence="17">Tumor necrosis factor receptor superfamily member 14</fullName>
    </submittedName>
</protein>
<feature type="signal peptide" evidence="14">
    <location>
        <begin position="1"/>
        <end position="38"/>
    </location>
</feature>
<feature type="repeat" description="TNFR-Cys" evidence="12">
    <location>
        <begin position="120"/>
        <end position="162"/>
    </location>
</feature>
<evidence type="ECO:0000256" key="3">
    <source>
        <dbReference type="ARBA" id="ARBA00022581"/>
    </source>
</evidence>
<evidence type="ECO:0000256" key="14">
    <source>
        <dbReference type="SAM" id="SignalP"/>
    </source>
</evidence>
<dbReference type="SMART" id="SM00208">
    <property type="entry name" value="TNFR"/>
    <property type="match status" value="4"/>
</dbReference>
<feature type="domain" description="TNFR-Cys" evidence="15">
    <location>
        <begin position="120"/>
        <end position="162"/>
    </location>
</feature>
<reference evidence="16" key="2">
    <citation type="journal article" date="2020" name="Biotechnol. Bioeng.">
        <title>Chromosome-scale scaffolds for the Chinese hamster reference genome assembly to facilitate the study of the CHO epigenome.</title>
        <authorList>
            <person name="Hilliard W."/>
            <person name="MacDonald M."/>
            <person name="Lee K.H."/>
        </authorList>
    </citation>
    <scope>NUCLEOTIDE SEQUENCE [LARGE SCALE GENOMIC DNA]</scope>
    <source>
        <strain evidence="16">17A/GY</strain>
    </source>
</reference>
<keyword evidence="6" id="KW-0677">Repeat</keyword>
<dbReference type="RefSeq" id="XP_035294757.1">
    <property type="nucleotide sequence ID" value="XM_035438866.1"/>
</dbReference>
<evidence type="ECO:0000256" key="7">
    <source>
        <dbReference type="ARBA" id="ARBA00022989"/>
    </source>
</evidence>
<evidence type="ECO:0000256" key="9">
    <source>
        <dbReference type="ARBA" id="ARBA00023157"/>
    </source>
</evidence>
<evidence type="ECO:0000256" key="2">
    <source>
        <dbReference type="ARBA" id="ARBA00022553"/>
    </source>
</evidence>
<dbReference type="OrthoDB" id="10031141at2759"/>
<evidence type="ECO:0000256" key="10">
    <source>
        <dbReference type="ARBA" id="ARBA00023170"/>
    </source>
</evidence>
<dbReference type="InterPro" id="IPR022332">
    <property type="entry name" value="TNFR_14"/>
</dbReference>
<keyword evidence="4 13" id="KW-0812">Transmembrane</keyword>
<keyword evidence="5 14" id="KW-0732">Signal</keyword>
<comment type="caution">
    <text evidence="12">Lacks conserved residue(s) required for the propagation of feature annotation.</text>
</comment>
<keyword evidence="8 13" id="KW-0472">Membrane</keyword>
<dbReference type="FunFam" id="2.10.50.10:FF:000007">
    <property type="entry name" value="TNF receptor superfamily member 14"/>
    <property type="match status" value="1"/>
</dbReference>
<reference evidence="17" key="3">
    <citation type="submission" date="2025-08" db="UniProtKB">
        <authorList>
            <consortium name="RefSeq"/>
        </authorList>
    </citation>
    <scope>IDENTIFICATION</scope>
    <source>
        <strain evidence="17">17A/GY</strain>
        <tissue evidence="17">Liver</tissue>
    </source>
</reference>
<feature type="disulfide bond" evidence="12">
    <location>
        <begin position="78"/>
        <end position="93"/>
    </location>
</feature>
<dbReference type="InterPro" id="IPR001368">
    <property type="entry name" value="TNFR/NGFR_Cys_rich_reg"/>
</dbReference>
<dbReference type="KEGG" id="cge:100769343"/>
<dbReference type="CTD" id="8764"/>
<keyword evidence="3" id="KW-0945">Host-virus interaction</keyword>
<name>A0A9J7GQ38_CRIGR</name>
<feature type="repeat" description="TNFR-Cys" evidence="12">
    <location>
        <begin position="77"/>
        <end position="119"/>
    </location>
</feature>
<dbReference type="GO" id="GO:2000406">
    <property type="term" value="P:positive regulation of T cell migration"/>
    <property type="evidence" value="ECO:0007669"/>
    <property type="project" value="TreeGrafter"/>
</dbReference>
<keyword evidence="16" id="KW-1185">Reference proteome</keyword>
<evidence type="ECO:0000313" key="17">
    <source>
        <dbReference type="RefSeq" id="XP_035294757.1"/>
    </source>
</evidence>
<evidence type="ECO:0000313" key="16">
    <source>
        <dbReference type="Proteomes" id="UP001108280"/>
    </source>
</evidence>
<dbReference type="GO" id="GO:0050830">
    <property type="term" value="P:defense response to Gram-positive bacterium"/>
    <property type="evidence" value="ECO:0007669"/>
    <property type="project" value="TreeGrafter"/>
</dbReference>
<dbReference type="PROSITE" id="PS00652">
    <property type="entry name" value="TNFR_NGFR_1"/>
    <property type="match status" value="1"/>
</dbReference>
<sequence>MEPLPGWGSSPWSQAPTDNTFRLVLCVFLLNFLQCISVQPLCREEEYSVGGECCPMCNPGYHVKQACSERTGTVCAPCPPQTYTAHANGLSKCLSCGVCDPDMGLVTWRECSSREDTVCRCIPGYFCETQDGDHCSTCLPHTTCPLGQRVLKRGNHSQDTVCADCLTGTFSPGGNQEECLPWTKCSSWIQKEAERGTSSTDVTCSFSWKFYVVLFISLALLAALLAVCIYFGRKILHTRQVAQELEPLQGQKQDNTVKLPVTEVGLAVAEEETAFNCMDSV</sequence>
<dbReference type="GO" id="GO:0046642">
    <property type="term" value="P:negative regulation of alpha-beta T cell proliferation"/>
    <property type="evidence" value="ECO:0007669"/>
    <property type="project" value="TreeGrafter"/>
</dbReference>
<evidence type="ECO:0000256" key="4">
    <source>
        <dbReference type="ARBA" id="ARBA00022692"/>
    </source>
</evidence>
<dbReference type="CDD" id="cd10582">
    <property type="entry name" value="TNFRSF14"/>
    <property type="match status" value="1"/>
</dbReference>
<feature type="repeat" description="TNFR-Cys" evidence="12">
    <location>
        <begin position="41"/>
        <end position="75"/>
    </location>
</feature>
<evidence type="ECO:0000256" key="11">
    <source>
        <dbReference type="ARBA" id="ARBA00023180"/>
    </source>
</evidence>
<evidence type="ECO:0000256" key="8">
    <source>
        <dbReference type="ARBA" id="ARBA00023136"/>
    </source>
</evidence>
<evidence type="ECO:0000256" key="5">
    <source>
        <dbReference type="ARBA" id="ARBA00022729"/>
    </source>
</evidence>
<keyword evidence="7 13" id="KW-1133">Transmembrane helix</keyword>
<dbReference type="SUPFAM" id="SSF57586">
    <property type="entry name" value="TNF receptor-like"/>
    <property type="match status" value="3"/>
</dbReference>
<keyword evidence="10 17" id="KW-0675">Receptor</keyword>
<dbReference type="GO" id="GO:0002720">
    <property type="term" value="P:positive regulation of cytokine production involved in immune response"/>
    <property type="evidence" value="ECO:0007669"/>
    <property type="project" value="TreeGrafter"/>
</dbReference>
<dbReference type="InterPro" id="IPR034031">
    <property type="entry name" value="TNFRSF14/UL144_N"/>
</dbReference>
<keyword evidence="2" id="KW-0597">Phosphoprotein</keyword>
<keyword evidence="9 12" id="KW-1015">Disulfide bond</keyword>
<dbReference type="AlphaFoldDB" id="A0A9J7GQ38"/>
<evidence type="ECO:0000256" key="6">
    <source>
        <dbReference type="ARBA" id="ARBA00022737"/>
    </source>
</evidence>
<dbReference type="GO" id="GO:0050829">
    <property type="term" value="P:defense response to Gram-negative bacterium"/>
    <property type="evidence" value="ECO:0007669"/>
    <property type="project" value="TreeGrafter"/>
</dbReference>
<feature type="chain" id="PRO_5039931043" evidence="14">
    <location>
        <begin position="39"/>
        <end position="281"/>
    </location>
</feature>
<dbReference type="PRINTS" id="PR01965">
    <property type="entry name" value="TNFACTORR14"/>
</dbReference>
<comment type="subcellular location">
    <subcellularLocation>
        <location evidence="1">Membrane</location>
        <topology evidence="1">Single-pass type I membrane protein</topology>
    </subcellularLocation>
</comment>
<dbReference type="PROSITE" id="PS50050">
    <property type="entry name" value="TNFR_NGFR_2"/>
    <property type="match status" value="3"/>
</dbReference>
<organism evidence="16 17">
    <name type="scientific">Cricetulus griseus</name>
    <name type="common">Chinese hamster</name>
    <name type="synonym">Cricetulus barabensis griseus</name>
    <dbReference type="NCBI Taxonomy" id="10029"/>
    <lineage>
        <taxon>Eukaryota</taxon>
        <taxon>Metazoa</taxon>
        <taxon>Chordata</taxon>
        <taxon>Craniata</taxon>
        <taxon>Vertebrata</taxon>
        <taxon>Euteleostomi</taxon>
        <taxon>Mammalia</taxon>
        <taxon>Eutheria</taxon>
        <taxon>Euarchontoglires</taxon>
        <taxon>Glires</taxon>
        <taxon>Rodentia</taxon>
        <taxon>Myomorpha</taxon>
        <taxon>Muroidea</taxon>
        <taxon>Cricetidae</taxon>
        <taxon>Cricetinae</taxon>
        <taxon>Cricetulus</taxon>
    </lineage>
</organism>
<dbReference type="PANTHER" id="PTHR46838:SF1">
    <property type="entry name" value="TUMOR NECROSIS FACTOR RECEPTOR SUPERFAMILY MEMBER 14"/>
    <property type="match status" value="1"/>
</dbReference>
<keyword evidence="11" id="KW-0325">Glycoprotein</keyword>
<dbReference type="GO" id="GO:0009897">
    <property type="term" value="C:external side of plasma membrane"/>
    <property type="evidence" value="ECO:0007669"/>
    <property type="project" value="TreeGrafter"/>
</dbReference>
<dbReference type="FunFam" id="2.10.50.10:FF:000065">
    <property type="entry name" value="TNF receptor superfamily member 14"/>
    <property type="match status" value="1"/>
</dbReference>
<dbReference type="PANTHER" id="PTHR46838">
    <property type="entry name" value="TUMOR NECROSIS FACTOR RECEPTOR SUPERFAMILY MEMBER 14"/>
    <property type="match status" value="1"/>
</dbReference>
<proteinExistence type="predicted"/>
<evidence type="ECO:0000259" key="15">
    <source>
        <dbReference type="PROSITE" id="PS50050"/>
    </source>
</evidence>